<accession>A0A0F9J7W5</accession>
<proteinExistence type="predicted"/>
<reference evidence="1" key="1">
    <citation type="journal article" date="2015" name="Nature">
        <title>Complex archaea that bridge the gap between prokaryotes and eukaryotes.</title>
        <authorList>
            <person name="Spang A."/>
            <person name="Saw J.H."/>
            <person name="Jorgensen S.L."/>
            <person name="Zaremba-Niedzwiedzka K."/>
            <person name="Martijn J."/>
            <person name="Lind A.E."/>
            <person name="van Eijk R."/>
            <person name="Schleper C."/>
            <person name="Guy L."/>
            <person name="Ettema T.J."/>
        </authorList>
    </citation>
    <scope>NUCLEOTIDE SEQUENCE</scope>
</reference>
<dbReference type="AlphaFoldDB" id="A0A0F9J7W5"/>
<name>A0A0F9J7W5_9ZZZZ</name>
<comment type="caution">
    <text evidence="1">The sequence shown here is derived from an EMBL/GenBank/DDBJ whole genome shotgun (WGS) entry which is preliminary data.</text>
</comment>
<organism evidence="1">
    <name type="scientific">marine sediment metagenome</name>
    <dbReference type="NCBI Taxonomy" id="412755"/>
    <lineage>
        <taxon>unclassified sequences</taxon>
        <taxon>metagenomes</taxon>
        <taxon>ecological metagenomes</taxon>
    </lineage>
</organism>
<dbReference type="EMBL" id="LAZR01018728">
    <property type="protein sequence ID" value="KKL95232.1"/>
    <property type="molecule type" value="Genomic_DNA"/>
</dbReference>
<evidence type="ECO:0000313" key="1">
    <source>
        <dbReference type="EMBL" id="KKL95232.1"/>
    </source>
</evidence>
<sequence>MGTEKEIRIRARLMEIQERLDHGLLEVDIQNNILHNKMLENFPPSKFRKPSKIPKTIPSESMIQEKRKFRLYFENIEDALEHDGKYNILVLGPIGHGYGCHMSEVLTEGFTNLGHNVMFITQPRLVKAGMFQPQKVSTLIDKFLNGKKPDLIFLSEMKIRIINDLG</sequence>
<protein>
    <submittedName>
        <fullName evidence="1">Uncharacterized protein</fullName>
    </submittedName>
</protein>
<feature type="non-terminal residue" evidence="1">
    <location>
        <position position="166"/>
    </location>
</feature>
<gene>
    <name evidence="1" type="ORF">LCGC14_1856660</name>
</gene>